<proteinExistence type="predicted"/>
<dbReference type="Proteomes" id="UP000006622">
    <property type="component" value="Chromosome"/>
</dbReference>
<dbReference type="AlphaFoldDB" id="F7XMH3"/>
<keyword evidence="3" id="KW-1185">Reference proteome</keyword>
<dbReference type="HOGENOM" id="CLU_1599049_0_0_2"/>
<dbReference type="KEGG" id="mzh:Mzhil_0015"/>
<reference evidence="2" key="1">
    <citation type="submission" date="2010-07" db="EMBL/GenBank/DDBJ databases">
        <title>The complete genome of Methanosalsum zhilinae DSM 4017.</title>
        <authorList>
            <consortium name="US DOE Joint Genome Institute (JGI-PGF)"/>
            <person name="Lucas S."/>
            <person name="Copeland A."/>
            <person name="Lapidus A."/>
            <person name="Glavina del Rio T."/>
            <person name="Dalin E."/>
            <person name="Tice H."/>
            <person name="Bruce D."/>
            <person name="Goodwin L."/>
            <person name="Pitluck S."/>
            <person name="Kyrpides N."/>
            <person name="Mavromatis K."/>
            <person name="Ovchinnikova G."/>
            <person name="Daligault H."/>
            <person name="Detter J.C."/>
            <person name="Han C."/>
            <person name="Tapia R."/>
            <person name="Larimer F."/>
            <person name="Land M."/>
            <person name="Hauser L."/>
            <person name="Markowitz V."/>
            <person name="Cheng J.-F."/>
            <person name="Hugenholtz P."/>
            <person name="Woyke T."/>
            <person name="Wu D."/>
            <person name="Spring S."/>
            <person name="Schueler E."/>
            <person name="Brambilla E."/>
            <person name="Klenk H.-P."/>
            <person name="Eisen J.A."/>
        </authorList>
    </citation>
    <scope>NUCLEOTIDE SEQUENCE</scope>
    <source>
        <strain evidence="2">DSM 4017</strain>
    </source>
</reference>
<feature type="region of interest" description="Disordered" evidence="1">
    <location>
        <begin position="68"/>
        <end position="88"/>
    </location>
</feature>
<name>F7XMH3_METZD</name>
<sequence length="166" mass="19090">MVRIFRKKNERKSISDDEKDKLVKKAYELGFEVGYHRHSEIGWVNQSLVTLYNFSREYGLEEIVRDSYHQGKKKGSVSRDKDLKKDLSPTRVSQYENIHVSAVLNPSGISSGYSKQYKAVHSHSPVNRPTMMDLPENTSIAGMIQRPSQIKGFLPLIHEEEITESH</sequence>
<evidence type="ECO:0000313" key="2">
    <source>
        <dbReference type="EMBL" id="AEH59896.1"/>
    </source>
</evidence>
<dbReference type="GeneID" id="10821603"/>
<accession>F7XMH3</accession>
<dbReference type="STRING" id="679901.Mzhil_0015"/>
<feature type="compositionally biased region" description="Basic and acidic residues" evidence="1">
    <location>
        <begin position="77"/>
        <end position="88"/>
    </location>
</feature>
<dbReference type="RefSeq" id="WP_013897335.1">
    <property type="nucleotide sequence ID" value="NC_015676.1"/>
</dbReference>
<evidence type="ECO:0000256" key="1">
    <source>
        <dbReference type="SAM" id="MobiDB-lite"/>
    </source>
</evidence>
<dbReference type="OrthoDB" id="99813at2157"/>
<dbReference type="EMBL" id="CP002101">
    <property type="protein sequence ID" value="AEH59896.1"/>
    <property type="molecule type" value="Genomic_DNA"/>
</dbReference>
<protein>
    <submittedName>
        <fullName evidence="2">Uncharacterized protein</fullName>
    </submittedName>
</protein>
<organism evidence="2 3">
    <name type="scientific">Methanosalsum zhilinae (strain DSM 4017 / NBRC 107636 / OCM 62 / WeN5)</name>
    <name type="common">Methanohalophilus zhilinae</name>
    <dbReference type="NCBI Taxonomy" id="679901"/>
    <lineage>
        <taxon>Archaea</taxon>
        <taxon>Methanobacteriati</taxon>
        <taxon>Methanobacteriota</taxon>
        <taxon>Stenosarchaea group</taxon>
        <taxon>Methanomicrobia</taxon>
        <taxon>Methanosarcinales</taxon>
        <taxon>Methanosarcinaceae</taxon>
        <taxon>Methanosalsum</taxon>
    </lineage>
</organism>
<gene>
    <name evidence="2" type="ordered locus">Mzhil_0015</name>
</gene>
<evidence type="ECO:0000313" key="3">
    <source>
        <dbReference type="Proteomes" id="UP000006622"/>
    </source>
</evidence>